<dbReference type="AlphaFoldDB" id="A0A6I4IWE7"/>
<dbReference type="RefSeq" id="WP_140999535.1">
    <property type="nucleotide sequence ID" value="NZ_VDCZ01000022.1"/>
</dbReference>
<accession>A0A6I4IWE7</accession>
<keyword evidence="2" id="KW-1185">Reference proteome</keyword>
<proteinExistence type="predicted"/>
<organism evidence="1 2">
    <name type="scientific">Flavobacterium profundi</name>
    <dbReference type="NCBI Taxonomy" id="1774945"/>
    <lineage>
        <taxon>Bacteria</taxon>
        <taxon>Pseudomonadati</taxon>
        <taxon>Bacteroidota</taxon>
        <taxon>Flavobacteriia</taxon>
        <taxon>Flavobacteriales</taxon>
        <taxon>Flavobacteriaceae</taxon>
        <taxon>Flavobacterium</taxon>
    </lineage>
</organism>
<sequence>MANELPQDVITLETAQQWATNWNKNGANFLAKNALKAFLIPAADVEGIINDDKTYHIRGYLGLEEKADGTYEPHMMVVGVDNNQNDMIDYENGYYIYDFTSPCPNTCNTAAPFINAAK</sequence>
<name>A0A6I4IWE7_9FLAO</name>
<gene>
    <name evidence="1" type="ORF">GOQ30_18190</name>
</gene>
<evidence type="ECO:0000313" key="2">
    <source>
        <dbReference type="Proteomes" id="UP000431264"/>
    </source>
</evidence>
<evidence type="ECO:0000313" key="1">
    <source>
        <dbReference type="EMBL" id="MVO11105.1"/>
    </source>
</evidence>
<dbReference type="OrthoDB" id="797757at2"/>
<comment type="caution">
    <text evidence="1">The sequence shown here is derived from an EMBL/GenBank/DDBJ whole genome shotgun (WGS) entry which is preliminary data.</text>
</comment>
<dbReference type="Proteomes" id="UP000431264">
    <property type="component" value="Unassembled WGS sequence"/>
</dbReference>
<protein>
    <submittedName>
        <fullName evidence="1">Uncharacterized protein</fullName>
    </submittedName>
</protein>
<reference evidence="2" key="1">
    <citation type="submission" date="2019-05" db="EMBL/GenBank/DDBJ databases">
        <title>Flavobacterium profundi sp. nov., isolated from a deep-sea seamount.</title>
        <authorList>
            <person name="Zhang D.-C."/>
        </authorList>
    </citation>
    <scope>NUCLEOTIDE SEQUENCE [LARGE SCALE GENOMIC DNA]</scope>
    <source>
        <strain evidence="2">TP390</strain>
    </source>
</reference>
<dbReference type="EMBL" id="WQLW01000022">
    <property type="protein sequence ID" value="MVO11105.1"/>
    <property type="molecule type" value="Genomic_DNA"/>
</dbReference>